<feature type="domain" description="Histidine kinase/HSP90-like ATPase" evidence="2">
    <location>
        <begin position="27"/>
        <end position="140"/>
    </location>
</feature>
<reference evidence="3 4" key="1">
    <citation type="submission" date="2022-03" db="EMBL/GenBank/DDBJ databases">
        <authorList>
            <person name="Koch H."/>
        </authorList>
    </citation>
    <scope>NUCLEOTIDE SEQUENCE [LARGE SCALE GENOMIC DNA]</scope>
    <source>
        <strain evidence="3 4">G1</strain>
    </source>
</reference>
<dbReference type="CDD" id="cd16936">
    <property type="entry name" value="HATPase_RsbW-like"/>
    <property type="match status" value="1"/>
</dbReference>
<keyword evidence="3" id="KW-0418">Kinase</keyword>
<keyword evidence="1" id="KW-0723">Serine/threonine-protein kinase</keyword>
<name>A0ABM9D767_9BACT</name>
<dbReference type="Proteomes" id="UP001295463">
    <property type="component" value="Chromosome"/>
</dbReference>
<dbReference type="InterPro" id="IPR050267">
    <property type="entry name" value="Anti-sigma-factor_SerPK"/>
</dbReference>
<protein>
    <submittedName>
        <fullName evidence="3">Serine-protein kinase rsbW</fullName>
        <ecNumber evidence="3">2.7.11.1</ecNumber>
    </submittedName>
</protein>
<dbReference type="EMBL" id="OW150024">
    <property type="protein sequence ID" value="CAH2031064.1"/>
    <property type="molecule type" value="Genomic_DNA"/>
</dbReference>
<evidence type="ECO:0000256" key="1">
    <source>
        <dbReference type="ARBA" id="ARBA00022527"/>
    </source>
</evidence>
<evidence type="ECO:0000259" key="2">
    <source>
        <dbReference type="Pfam" id="PF13581"/>
    </source>
</evidence>
<dbReference type="EC" id="2.7.11.1" evidence="3"/>
<proteinExistence type="predicted"/>
<dbReference type="Pfam" id="PF13581">
    <property type="entry name" value="HATPase_c_2"/>
    <property type="match status" value="1"/>
</dbReference>
<dbReference type="PANTHER" id="PTHR35526">
    <property type="entry name" value="ANTI-SIGMA-F FACTOR RSBW-RELATED"/>
    <property type="match status" value="1"/>
</dbReference>
<dbReference type="RefSeq" id="WP_305731907.1">
    <property type="nucleotide sequence ID" value="NZ_OW150024.1"/>
</dbReference>
<sequence>MNNEIDIQIRVPNQTRYLSLIGSIGEDLAAHLQEYEGDREALAYHLNLVLTEAMVNAIRHANANDPQEEVVIRITISDNELVMLVFDHGQGFDIGAIPDPTALDAGLLDEHGRGLFIMRSLMDSVHYRKVDGGNVLELRKKL</sequence>
<dbReference type="InterPro" id="IPR003594">
    <property type="entry name" value="HATPase_dom"/>
</dbReference>
<accession>A0ABM9D767</accession>
<keyword evidence="3" id="KW-0808">Transferase</keyword>
<gene>
    <name evidence="3" type="ORF">GEAMG1_1234</name>
</gene>
<dbReference type="InterPro" id="IPR036890">
    <property type="entry name" value="HATPase_C_sf"/>
</dbReference>
<dbReference type="PANTHER" id="PTHR35526:SF3">
    <property type="entry name" value="ANTI-SIGMA-F FACTOR RSBW"/>
    <property type="match status" value="1"/>
</dbReference>
<dbReference type="SUPFAM" id="SSF55874">
    <property type="entry name" value="ATPase domain of HSP90 chaperone/DNA topoisomerase II/histidine kinase"/>
    <property type="match status" value="1"/>
</dbReference>
<dbReference type="GO" id="GO:0004674">
    <property type="term" value="F:protein serine/threonine kinase activity"/>
    <property type="evidence" value="ECO:0007669"/>
    <property type="project" value="UniProtKB-EC"/>
</dbReference>
<organism evidence="3 4">
    <name type="scientific">Trichlorobacter ammonificans</name>
    <dbReference type="NCBI Taxonomy" id="2916410"/>
    <lineage>
        <taxon>Bacteria</taxon>
        <taxon>Pseudomonadati</taxon>
        <taxon>Thermodesulfobacteriota</taxon>
        <taxon>Desulfuromonadia</taxon>
        <taxon>Geobacterales</taxon>
        <taxon>Geobacteraceae</taxon>
        <taxon>Trichlorobacter</taxon>
    </lineage>
</organism>
<evidence type="ECO:0000313" key="4">
    <source>
        <dbReference type="Proteomes" id="UP001295463"/>
    </source>
</evidence>
<dbReference type="Gene3D" id="3.30.565.10">
    <property type="entry name" value="Histidine kinase-like ATPase, C-terminal domain"/>
    <property type="match status" value="1"/>
</dbReference>
<evidence type="ECO:0000313" key="3">
    <source>
        <dbReference type="EMBL" id="CAH2031064.1"/>
    </source>
</evidence>
<keyword evidence="4" id="KW-1185">Reference proteome</keyword>